<name>A0A024VYX4_PLAFA</name>
<sequence length="107" mass="12369">MNNNTYEYKESQQLKYNNNLTNERDIYYSGIVNEYGNVSGNTSVYVNKEMGEGNMNNGFIVERANPYDRKNVSINNKGDYSMDAFNPNNHNNNNNKYTNIFINISSL</sequence>
<dbReference type="EMBL" id="KI926627">
    <property type="protein sequence ID" value="ETW33435.1"/>
    <property type="molecule type" value="Genomic_DNA"/>
</dbReference>
<accession>A0A024VYX4</accession>
<evidence type="ECO:0000313" key="1">
    <source>
        <dbReference type="EMBL" id="ETW33435.1"/>
    </source>
</evidence>
<dbReference type="AlphaFoldDB" id="A0A024VYX4"/>
<feature type="non-terminal residue" evidence="1">
    <location>
        <position position="107"/>
    </location>
</feature>
<dbReference type="Proteomes" id="UP000030708">
    <property type="component" value="Unassembled WGS sequence"/>
</dbReference>
<proteinExistence type="predicted"/>
<evidence type="ECO:0000313" key="2">
    <source>
        <dbReference type="Proteomes" id="UP000030708"/>
    </source>
</evidence>
<protein>
    <submittedName>
        <fullName evidence="1">Uncharacterized protein</fullName>
    </submittedName>
</protein>
<gene>
    <name evidence="1" type="ORF">PFTANZ_05846</name>
</gene>
<organism evidence="1 2">
    <name type="scientific">Plasmodium falciparum Tanzania</name>
    <name type="common">2000708</name>
    <dbReference type="NCBI Taxonomy" id="1036725"/>
    <lineage>
        <taxon>Eukaryota</taxon>
        <taxon>Sar</taxon>
        <taxon>Alveolata</taxon>
        <taxon>Apicomplexa</taxon>
        <taxon>Aconoidasida</taxon>
        <taxon>Haemosporida</taxon>
        <taxon>Plasmodiidae</taxon>
        <taxon>Plasmodium</taxon>
        <taxon>Plasmodium (Laverania)</taxon>
    </lineage>
</organism>
<reference evidence="1 2" key="2">
    <citation type="submission" date="2013-02" db="EMBL/GenBank/DDBJ databases">
        <title>The Genome Sequence of Plasmodium falciparum Tanzania (2000708).</title>
        <authorList>
            <consortium name="The Broad Institute Genome Sequencing Platform"/>
            <consortium name="The Broad Institute Genome Sequencing Center for Infectious Disease"/>
            <person name="Neafsey D."/>
            <person name="Cheeseman I."/>
            <person name="Volkman S."/>
            <person name="Adams J."/>
            <person name="Walker B."/>
            <person name="Young S.K."/>
            <person name="Zeng Q."/>
            <person name="Gargeya S."/>
            <person name="Fitzgerald M."/>
            <person name="Haas B."/>
            <person name="Abouelleil A."/>
            <person name="Alvarado L."/>
            <person name="Arachchi H.M."/>
            <person name="Berlin A.M."/>
            <person name="Chapman S.B."/>
            <person name="Dewar J."/>
            <person name="Goldberg J."/>
            <person name="Griggs A."/>
            <person name="Gujja S."/>
            <person name="Hansen M."/>
            <person name="Howarth C."/>
            <person name="Imamovic A."/>
            <person name="Larimer J."/>
            <person name="McCowan C."/>
            <person name="Murphy C."/>
            <person name="Neiman D."/>
            <person name="Pearson M."/>
            <person name="Priest M."/>
            <person name="Roberts A."/>
            <person name="Saif S."/>
            <person name="Shea T."/>
            <person name="Sisk P."/>
            <person name="Sykes S."/>
            <person name="Wortman J."/>
            <person name="Nusbaum C."/>
            <person name="Birren B."/>
        </authorList>
    </citation>
    <scope>NUCLEOTIDE SEQUENCE [LARGE SCALE GENOMIC DNA]</scope>
    <source>
        <strain evidence="2">Tanzania (2000708)</strain>
    </source>
</reference>
<reference evidence="1 2" key="1">
    <citation type="submission" date="2013-02" db="EMBL/GenBank/DDBJ databases">
        <title>The Genome Annotation of Plasmodium falciparum Tanzania (2000708).</title>
        <authorList>
            <consortium name="The Broad Institute Genome Sequencing Platform"/>
            <consortium name="The Broad Institute Genome Sequencing Center for Infectious Disease"/>
            <person name="Neafsey D."/>
            <person name="Hoffman S."/>
            <person name="Volkman S."/>
            <person name="Rosenthal P."/>
            <person name="Walker B."/>
            <person name="Young S.K."/>
            <person name="Zeng Q."/>
            <person name="Gargeya S."/>
            <person name="Fitzgerald M."/>
            <person name="Haas B."/>
            <person name="Abouelleil A."/>
            <person name="Allen A.W."/>
            <person name="Alvarado L."/>
            <person name="Arachchi H.M."/>
            <person name="Berlin A.M."/>
            <person name="Chapman S.B."/>
            <person name="Gainer-Dewar J."/>
            <person name="Goldberg J."/>
            <person name="Griggs A."/>
            <person name="Gujja S."/>
            <person name="Hansen M."/>
            <person name="Howarth C."/>
            <person name="Imamovic A."/>
            <person name="Ireland A."/>
            <person name="Larimer J."/>
            <person name="McCowan C."/>
            <person name="Murphy C."/>
            <person name="Pearson M."/>
            <person name="Poon T.W."/>
            <person name="Priest M."/>
            <person name="Roberts A."/>
            <person name="Saif S."/>
            <person name="Shea T."/>
            <person name="Sisk P."/>
            <person name="Sykes S."/>
            <person name="Wortman J."/>
            <person name="Nusbaum C."/>
            <person name="Birren B."/>
        </authorList>
    </citation>
    <scope>NUCLEOTIDE SEQUENCE [LARGE SCALE GENOMIC DNA]</scope>
    <source>
        <strain evidence="2">Tanzania (2000708)</strain>
    </source>
</reference>